<accession>A0ACB8S6L7</accession>
<gene>
    <name evidence="1" type="ORF">FA95DRAFT_1554288</name>
</gene>
<evidence type="ECO:0000313" key="1">
    <source>
        <dbReference type="EMBL" id="KAI0051753.1"/>
    </source>
</evidence>
<dbReference type="EMBL" id="MU275850">
    <property type="protein sequence ID" value="KAI0051753.1"/>
    <property type="molecule type" value="Genomic_DNA"/>
</dbReference>
<evidence type="ECO:0000313" key="2">
    <source>
        <dbReference type="Proteomes" id="UP000814033"/>
    </source>
</evidence>
<reference evidence="1" key="2">
    <citation type="journal article" date="2022" name="New Phytol.">
        <title>Evolutionary transition to the ectomycorrhizal habit in the genomes of a hyperdiverse lineage of mushroom-forming fungi.</title>
        <authorList>
            <person name="Looney B."/>
            <person name="Miyauchi S."/>
            <person name="Morin E."/>
            <person name="Drula E."/>
            <person name="Courty P.E."/>
            <person name="Kohler A."/>
            <person name="Kuo A."/>
            <person name="LaButti K."/>
            <person name="Pangilinan J."/>
            <person name="Lipzen A."/>
            <person name="Riley R."/>
            <person name="Andreopoulos W."/>
            <person name="He G."/>
            <person name="Johnson J."/>
            <person name="Nolan M."/>
            <person name="Tritt A."/>
            <person name="Barry K.W."/>
            <person name="Grigoriev I.V."/>
            <person name="Nagy L.G."/>
            <person name="Hibbett D."/>
            <person name="Henrissat B."/>
            <person name="Matheny P.B."/>
            <person name="Labbe J."/>
            <person name="Martin F.M."/>
        </authorList>
    </citation>
    <scope>NUCLEOTIDE SEQUENCE</scope>
    <source>
        <strain evidence="1">FP105234-sp</strain>
    </source>
</reference>
<comment type="caution">
    <text evidence="1">The sequence shown here is derived from an EMBL/GenBank/DDBJ whole genome shotgun (WGS) entry which is preliminary data.</text>
</comment>
<name>A0ACB8S6L7_9AGAM</name>
<sequence length="175" mass="19299">MLGPSPPVTVIELARTSLTDRTCPRQLYVQTTRHRALQDMGEGDTPSVVFLAGTRPQVPPEVSNHQRVIGWPISSNSRRADPSSAWHRLLDLGASESSTGHFRCQLWFLLVTGNGCVYSHFLALDITSSRGHPQTPAAYPILSTTQHPMGTPAGGAHLHPNAAFTLRRLTRLYYY</sequence>
<reference evidence="1" key="1">
    <citation type="submission" date="2021-02" db="EMBL/GenBank/DDBJ databases">
        <authorList>
            <consortium name="DOE Joint Genome Institute"/>
            <person name="Ahrendt S."/>
            <person name="Looney B.P."/>
            <person name="Miyauchi S."/>
            <person name="Morin E."/>
            <person name="Drula E."/>
            <person name="Courty P.E."/>
            <person name="Chicoki N."/>
            <person name="Fauchery L."/>
            <person name="Kohler A."/>
            <person name="Kuo A."/>
            <person name="Labutti K."/>
            <person name="Pangilinan J."/>
            <person name="Lipzen A."/>
            <person name="Riley R."/>
            <person name="Andreopoulos W."/>
            <person name="He G."/>
            <person name="Johnson J."/>
            <person name="Barry K.W."/>
            <person name="Grigoriev I.V."/>
            <person name="Nagy L."/>
            <person name="Hibbett D."/>
            <person name="Henrissat B."/>
            <person name="Matheny P.B."/>
            <person name="Labbe J."/>
            <person name="Martin F."/>
        </authorList>
    </citation>
    <scope>NUCLEOTIDE SEQUENCE</scope>
    <source>
        <strain evidence="1">FP105234-sp</strain>
    </source>
</reference>
<proteinExistence type="predicted"/>
<protein>
    <submittedName>
        <fullName evidence="1">Uncharacterized protein</fullName>
    </submittedName>
</protein>
<organism evidence="1 2">
    <name type="scientific">Auriscalpium vulgare</name>
    <dbReference type="NCBI Taxonomy" id="40419"/>
    <lineage>
        <taxon>Eukaryota</taxon>
        <taxon>Fungi</taxon>
        <taxon>Dikarya</taxon>
        <taxon>Basidiomycota</taxon>
        <taxon>Agaricomycotina</taxon>
        <taxon>Agaricomycetes</taxon>
        <taxon>Russulales</taxon>
        <taxon>Auriscalpiaceae</taxon>
        <taxon>Auriscalpium</taxon>
    </lineage>
</organism>
<keyword evidence="2" id="KW-1185">Reference proteome</keyword>
<dbReference type="Proteomes" id="UP000814033">
    <property type="component" value="Unassembled WGS sequence"/>
</dbReference>